<reference evidence="1" key="1">
    <citation type="submission" date="2020-05" db="EMBL/GenBank/DDBJ databases">
        <authorList>
            <person name="Chiriac C."/>
            <person name="Salcher M."/>
            <person name="Ghai R."/>
            <person name="Kavagutti S V."/>
        </authorList>
    </citation>
    <scope>NUCLEOTIDE SEQUENCE</scope>
</reference>
<evidence type="ECO:0000313" key="2">
    <source>
        <dbReference type="EMBL" id="CAB4178574.1"/>
    </source>
</evidence>
<evidence type="ECO:0000313" key="4">
    <source>
        <dbReference type="EMBL" id="CAB4202555.1"/>
    </source>
</evidence>
<dbReference type="EMBL" id="LR797419">
    <property type="protein sequence ID" value="CAB4215029.1"/>
    <property type="molecule type" value="Genomic_DNA"/>
</dbReference>
<name>A0A6J5PLD2_9CAUD</name>
<dbReference type="EMBL" id="LR797319">
    <property type="protein sequence ID" value="CAB4202555.1"/>
    <property type="molecule type" value="Genomic_DNA"/>
</dbReference>
<dbReference type="EMBL" id="LR796887">
    <property type="protein sequence ID" value="CAB4172710.1"/>
    <property type="molecule type" value="Genomic_DNA"/>
</dbReference>
<proteinExistence type="predicted"/>
<dbReference type="EMBL" id="LR796966">
    <property type="protein sequence ID" value="CAB4178574.1"/>
    <property type="molecule type" value="Genomic_DNA"/>
</dbReference>
<evidence type="ECO:0000313" key="3">
    <source>
        <dbReference type="EMBL" id="CAB4184105.1"/>
    </source>
</evidence>
<protein>
    <submittedName>
        <fullName evidence="1">Uncharacterized protein</fullName>
    </submittedName>
</protein>
<evidence type="ECO:0000313" key="1">
    <source>
        <dbReference type="EMBL" id="CAB4172710.1"/>
    </source>
</evidence>
<evidence type="ECO:0000313" key="6">
    <source>
        <dbReference type="EMBL" id="CAB5229949.1"/>
    </source>
</evidence>
<gene>
    <name evidence="2" type="ORF">UFOVP1018_30</name>
    <name evidence="3" type="ORF">UFOVP1105_31</name>
    <name evidence="4" type="ORF">UFOVP1372_21</name>
    <name evidence="5" type="ORF">UFOVP1470_32</name>
    <name evidence="6" type="ORF">UFOVP1557_21</name>
    <name evidence="1" type="ORF">UFOVP939_46</name>
</gene>
<evidence type="ECO:0000313" key="5">
    <source>
        <dbReference type="EMBL" id="CAB4215029.1"/>
    </source>
</evidence>
<organism evidence="1">
    <name type="scientific">uncultured Caudovirales phage</name>
    <dbReference type="NCBI Taxonomy" id="2100421"/>
    <lineage>
        <taxon>Viruses</taxon>
        <taxon>Duplodnaviria</taxon>
        <taxon>Heunggongvirae</taxon>
        <taxon>Uroviricota</taxon>
        <taxon>Caudoviricetes</taxon>
        <taxon>Peduoviridae</taxon>
        <taxon>Maltschvirus</taxon>
        <taxon>Maltschvirus maltsch</taxon>
    </lineage>
</organism>
<accession>A0A6J5PLD2</accession>
<dbReference type="EMBL" id="LR798407">
    <property type="protein sequence ID" value="CAB5229949.1"/>
    <property type="molecule type" value="Genomic_DNA"/>
</dbReference>
<dbReference type="EMBL" id="LR797054">
    <property type="protein sequence ID" value="CAB4184105.1"/>
    <property type="molecule type" value="Genomic_DNA"/>
</dbReference>
<sequence length="207" mass="22223">MLKLSGLILQFTGWAFAHLKLIATTLSALLLSAWAWHWYTQLPQATVGVSVPAAAAPEVKRLPVIEIEIKKPVKVYSGGEKTKKKLDLPDVIVMDVSQSVLASTKVQADDHSHTVTTVINSETGKTETFDRRDPLPWIAFTTKGDVMLSAGLNMSGDQVGMVQARQGILRIKSVTLGVVGQSSVTNGGAGGFMDNSAMAAVWYGWGK</sequence>